<keyword evidence="3" id="KW-1185">Reference proteome</keyword>
<proteinExistence type="predicted"/>
<dbReference type="Proteomes" id="UP001054837">
    <property type="component" value="Unassembled WGS sequence"/>
</dbReference>
<accession>A0AAV4RZI7</accession>
<evidence type="ECO:0000313" key="3">
    <source>
        <dbReference type="Proteomes" id="UP001054837"/>
    </source>
</evidence>
<dbReference type="EMBL" id="BPLQ01007032">
    <property type="protein sequence ID" value="GIY27150.1"/>
    <property type="molecule type" value="Genomic_DNA"/>
</dbReference>
<sequence length="92" mass="10021">MHNSDRIQNLGGSDGLLGEEGGTENSPTALEKTEKGGRSARGNMRSQVDIDLVLERVHALFPTLCECESNAWVHGDCRITGCFSIRFNAVDE</sequence>
<gene>
    <name evidence="2" type="ORF">CDAR_592651</name>
</gene>
<dbReference type="AlphaFoldDB" id="A0AAV4RZI7"/>
<evidence type="ECO:0000256" key="1">
    <source>
        <dbReference type="SAM" id="MobiDB-lite"/>
    </source>
</evidence>
<name>A0AAV4RZI7_9ARAC</name>
<protein>
    <submittedName>
        <fullName evidence="2">Uncharacterized protein</fullName>
    </submittedName>
</protein>
<reference evidence="2 3" key="1">
    <citation type="submission" date="2021-06" db="EMBL/GenBank/DDBJ databases">
        <title>Caerostris darwini draft genome.</title>
        <authorList>
            <person name="Kono N."/>
            <person name="Arakawa K."/>
        </authorList>
    </citation>
    <scope>NUCLEOTIDE SEQUENCE [LARGE SCALE GENOMIC DNA]</scope>
</reference>
<organism evidence="2 3">
    <name type="scientific">Caerostris darwini</name>
    <dbReference type="NCBI Taxonomy" id="1538125"/>
    <lineage>
        <taxon>Eukaryota</taxon>
        <taxon>Metazoa</taxon>
        <taxon>Ecdysozoa</taxon>
        <taxon>Arthropoda</taxon>
        <taxon>Chelicerata</taxon>
        <taxon>Arachnida</taxon>
        <taxon>Araneae</taxon>
        <taxon>Araneomorphae</taxon>
        <taxon>Entelegynae</taxon>
        <taxon>Araneoidea</taxon>
        <taxon>Araneidae</taxon>
        <taxon>Caerostris</taxon>
    </lineage>
</organism>
<feature type="region of interest" description="Disordered" evidence="1">
    <location>
        <begin position="1"/>
        <end position="43"/>
    </location>
</feature>
<comment type="caution">
    <text evidence="2">The sequence shown here is derived from an EMBL/GenBank/DDBJ whole genome shotgun (WGS) entry which is preliminary data.</text>
</comment>
<evidence type="ECO:0000313" key="2">
    <source>
        <dbReference type="EMBL" id="GIY27150.1"/>
    </source>
</evidence>